<sequence length="165" mass="18231">MSGRMRAAFLLLGFLIGAGAYGPADAHELVLRWVTPSGTPLEQKTLTLEQIDKLKQSAIHTHTPWTQGLQDFSGPSLGELAGLAGRRVSEAKVVALNDYSATVPASDWTEAGAILSTRHNGRQMRIREKGPFWVMYPIDSDPDLAHQLYQARMVWQVKSIDFVTQ</sequence>
<protein>
    <recommendedName>
        <fullName evidence="3">Oxidoreductase</fullName>
    </recommendedName>
</protein>
<evidence type="ECO:0008006" key="3">
    <source>
        <dbReference type="Google" id="ProtNLM"/>
    </source>
</evidence>
<evidence type="ECO:0000313" key="1">
    <source>
        <dbReference type="EMBL" id="MBS9479337.1"/>
    </source>
</evidence>
<dbReference type="InterPro" id="IPR036374">
    <property type="entry name" value="OxRdtase_Mopterin-bd_sf"/>
</dbReference>
<proteinExistence type="predicted"/>
<reference evidence="1" key="1">
    <citation type="submission" date="2021-05" db="EMBL/GenBank/DDBJ databases">
        <authorList>
            <person name="Sun Q."/>
            <person name="Inoue M."/>
        </authorList>
    </citation>
    <scope>NUCLEOTIDE SEQUENCE</scope>
    <source>
        <strain evidence="1">VKM B-3255</strain>
    </source>
</reference>
<gene>
    <name evidence="1" type="ORF">KIP89_19690</name>
</gene>
<dbReference type="Proteomes" id="UP001166585">
    <property type="component" value="Unassembled WGS sequence"/>
</dbReference>
<evidence type="ECO:0000313" key="2">
    <source>
        <dbReference type="Proteomes" id="UP001166585"/>
    </source>
</evidence>
<accession>A0ABS5RG64</accession>
<dbReference type="EMBL" id="JAHCQH010000025">
    <property type="protein sequence ID" value="MBS9479337.1"/>
    <property type="molecule type" value="Genomic_DNA"/>
</dbReference>
<keyword evidence="2" id="KW-1185">Reference proteome</keyword>
<comment type="caution">
    <text evidence="1">The sequence shown here is derived from an EMBL/GenBank/DDBJ whole genome shotgun (WGS) entry which is preliminary data.</text>
</comment>
<name>A0ABS5RG64_9HYPH</name>
<dbReference type="SUPFAM" id="SSF56524">
    <property type="entry name" value="Oxidoreductase molybdopterin-binding domain"/>
    <property type="match status" value="1"/>
</dbReference>
<organism evidence="1 2">
    <name type="scientific">Ancylobacter radicis</name>
    <dbReference type="NCBI Taxonomy" id="2836179"/>
    <lineage>
        <taxon>Bacteria</taxon>
        <taxon>Pseudomonadati</taxon>
        <taxon>Pseudomonadota</taxon>
        <taxon>Alphaproteobacteria</taxon>
        <taxon>Hyphomicrobiales</taxon>
        <taxon>Xanthobacteraceae</taxon>
        <taxon>Ancylobacter</taxon>
    </lineage>
</organism>
<dbReference type="RefSeq" id="WP_213757306.1">
    <property type="nucleotide sequence ID" value="NZ_JAHCQH010000025.1"/>
</dbReference>